<feature type="compositionally biased region" description="Polar residues" evidence="1">
    <location>
        <begin position="57"/>
        <end position="67"/>
    </location>
</feature>
<dbReference type="Proteomes" id="UP001519460">
    <property type="component" value="Unassembled WGS sequence"/>
</dbReference>
<gene>
    <name evidence="2" type="ORF">BaRGS_00000659</name>
</gene>
<evidence type="ECO:0000313" key="3">
    <source>
        <dbReference type="Proteomes" id="UP001519460"/>
    </source>
</evidence>
<feature type="non-terminal residue" evidence="2">
    <location>
        <position position="1"/>
    </location>
</feature>
<protein>
    <submittedName>
        <fullName evidence="2">Uncharacterized protein</fullName>
    </submittedName>
</protein>
<reference evidence="2 3" key="1">
    <citation type="journal article" date="2023" name="Sci. Data">
        <title>Genome assembly of the Korean intertidal mud-creeper Batillaria attramentaria.</title>
        <authorList>
            <person name="Patra A.K."/>
            <person name="Ho P.T."/>
            <person name="Jun S."/>
            <person name="Lee S.J."/>
            <person name="Kim Y."/>
            <person name="Won Y.J."/>
        </authorList>
    </citation>
    <scope>NUCLEOTIDE SEQUENCE [LARGE SCALE GENOMIC DNA]</scope>
    <source>
        <strain evidence="2">Wonlab-2016</strain>
    </source>
</reference>
<name>A0ABD0M9W0_9CAEN</name>
<feature type="region of interest" description="Disordered" evidence="1">
    <location>
        <begin position="48"/>
        <end position="67"/>
    </location>
</feature>
<accession>A0ABD0M9W0</accession>
<dbReference type="AlphaFoldDB" id="A0ABD0M9W0"/>
<organism evidence="2 3">
    <name type="scientific">Batillaria attramentaria</name>
    <dbReference type="NCBI Taxonomy" id="370345"/>
    <lineage>
        <taxon>Eukaryota</taxon>
        <taxon>Metazoa</taxon>
        <taxon>Spiralia</taxon>
        <taxon>Lophotrochozoa</taxon>
        <taxon>Mollusca</taxon>
        <taxon>Gastropoda</taxon>
        <taxon>Caenogastropoda</taxon>
        <taxon>Sorbeoconcha</taxon>
        <taxon>Cerithioidea</taxon>
        <taxon>Batillariidae</taxon>
        <taxon>Batillaria</taxon>
    </lineage>
</organism>
<sequence length="67" mass="7149">ETHSHRQVPLIINTTRYKFYVSVVAGRRTNVPSQGEMSTPVSLKQGCGPITQHGAIGSSSGDHTPCA</sequence>
<evidence type="ECO:0000313" key="2">
    <source>
        <dbReference type="EMBL" id="KAK7508420.1"/>
    </source>
</evidence>
<dbReference type="EMBL" id="JACVVK020000002">
    <property type="protein sequence ID" value="KAK7508420.1"/>
    <property type="molecule type" value="Genomic_DNA"/>
</dbReference>
<proteinExistence type="predicted"/>
<keyword evidence="3" id="KW-1185">Reference proteome</keyword>
<comment type="caution">
    <text evidence="2">The sequence shown here is derived from an EMBL/GenBank/DDBJ whole genome shotgun (WGS) entry which is preliminary data.</text>
</comment>
<evidence type="ECO:0000256" key="1">
    <source>
        <dbReference type="SAM" id="MobiDB-lite"/>
    </source>
</evidence>